<feature type="region of interest" description="Disordered" evidence="1">
    <location>
        <begin position="58"/>
        <end position="108"/>
    </location>
</feature>
<keyword evidence="4" id="KW-1185">Reference proteome</keyword>
<dbReference type="EMBL" id="JAJVKT010000001">
    <property type="protein sequence ID" value="MCE7507143.1"/>
    <property type="molecule type" value="Genomic_DNA"/>
</dbReference>
<sequence length="108" mass="11736">MKHWIGMGWLVLMAPALHAAEAPASEADEPSCVEVEVNGHRALPYDCLQRKMMPAAVPEAAKRDNPALDSADVTRLPPNRTGQFNQSALRNRMGNALGSGVKPQRPPR</sequence>
<evidence type="ECO:0000256" key="2">
    <source>
        <dbReference type="SAM" id="SignalP"/>
    </source>
</evidence>
<accession>A0A9Q3W2Y3</accession>
<feature type="signal peptide" evidence="2">
    <location>
        <begin position="1"/>
        <end position="19"/>
    </location>
</feature>
<feature type="compositionally biased region" description="Polar residues" evidence="1">
    <location>
        <begin position="80"/>
        <end position="89"/>
    </location>
</feature>
<dbReference type="RefSeq" id="WP_031228131.1">
    <property type="nucleotide sequence ID" value="NZ_CBDDTQ010000001.1"/>
</dbReference>
<evidence type="ECO:0000313" key="3">
    <source>
        <dbReference type="EMBL" id="MCE7507143.1"/>
    </source>
</evidence>
<feature type="chain" id="PRO_5040337092" evidence="2">
    <location>
        <begin position="20"/>
        <end position="108"/>
    </location>
</feature>
<reference evidence="3" key="1">
    <citation type="submission" date="2022-01" db="EMBL/GenBank/DDBJ databases">
        <authorList>
            <person name="Karlyshev A.V."/>
            <person name="Jaspars M."/>
        </authorList>
    </citation>
    <scope>NUCLEOTIDE SEQUENCE</scope>
    <source>
        <strain evidence="3">AGSA3-2</strain>
    </source>
</reference>
<name>A0A9Q3W2Y3_9GAMM</name>
<gene>
    <name evidence="3" type="ORF">LZG35_00735</name>
</gene>
<proteinExistence type="predicted"/>
<evidence type="ECO:0000256" key="1">
    <source>
        <dbReference type="SAM" id="MobiDB-lite"/>
    </source>
</evidence>
<dbReference type="AlphaFoldDB" id="A0A9Q3W2Y3"/>
<organism evidence="3 4">
    <name type="scientific">Alloalcanivorax xenomutans</name>
    <dbReference type="NCBI Taxonomy" id="1094342"/>
    <lineage>
        <taxon>Bacteria</taxon>
        <taxon>Pseudomonadati</taxon>
        <taxon>Pseudomonadota</taxon>
        <taxon>Gammaproteobacteria</taxon>
        <taxon>Oceanospirillales</taxon>
        <taxon>Alcanivoracaceae</taxon>
        <taxon>Alloalcanivorax</taxon>
    </lineage>
</organism>
<dbReference type="Proteomes" id="UP001107961">
    <property type="component" value="Unassembled WGS sequence"/>
</dbReference>
<evidence type="ECO:0000313" key="4">
    <source>
        <dbReference type="Proteomes" id="UP001107961"/>
    </source>
</evidence>
<dbReference type="GeneID" id="94685663"/>
<protein>
    <submittedName>
        <fullName evidence="3">Uncharacterized protein</fullName>
    </submittedName>
</protein>
<comment type="caution">
    <text evidence="3">The sequence shown here is derived from an EMBL/GenBank/DDBJ whole genome shotgun (WGS) entry which is preliminary data.</text>
</comment>
<keyword evidence="2" id="KW-0732">Signal</keyword>